<accession>A0ABQ0LLR3</accession>
<dbReference type="EMBL" id="DF847500">
    <property type="protein sequence ID" value="GAT51987.1"/>
    <property type="molecule type" value="Genomic_DNA"/>
</dbReference>
<name>A0ABQ0LLR3_MYCCL</name>
<evidence type="ECO:0000256" key="1">
    <source>
        <dbReference type="SAM" id="MobiDB-lite"/>
    </source>
</evidence>
<reference evidence="3" key="1">
    <citation type="submission" date="2014-09" db="EMBL/GenBank/DDBJ databases">
        <title>Genome sequence of the luminous mushroom Mycena chlorophos for searching fungal bioluminescence genes.</title>
        <authorList>
            <person name="Tanaka Y."/>
            <person name="Kasuga D."/>
            <person name="Oba Y."/>
            <person name="Hase S."/>
            <person name="Sato K."/>
            <person name="Oba Y."/>
            <person name="Sakakibara Y."/>
        </authorList>
    </citation>
    <scope>NUCLEOTIDE SEQUENCE</scope>
</reference>
<gene>
    <name evidence="3" type="ORF">MCHLO_09079</name>
</gene>
<evidence type="ECO:0000313" key="3">
    <source>
        <dbReference type="EMBL" id="GAT51987.1"/>
    </source>
</evidence>
<evidence type="ECO:0000313" key="4">
    <source>
        <dbReference type="Proteomes" id="UP000815677"/>
    </source>
</evidence>
<keyword evidence="2" id="KW-0812">Transmembrane</keyword>
<organism evidence="3 4">
    <name type="scientific">Mycena chlorophos</name>
    <name type="common">Agaric fungus</name>
    <name type="synonym">Agaricus chlorophos</name>
    <dbReference type="NCBI Taxonomy" id="658473"/>
    <lineage>
        <taxon>Eukaryota</taxon>
        <taxon>Fungi</taxon>
        <taxon>Dikarya</taxon>
        <taxon>Basidiomycota</taxon>
        <taxon>Agaricomycotina</taxon>
        <taxon>Agaricomycetes</taxon>
        <taxon>Agaricomycetidae</taxon>
        <taxon>Agaricales</taxon>
        <taxon>Marasmiineae</taxon>
        <taxon>Mycenaceae</taxon>
        <taxon>Mycena</taxon>
    </lineage>
</organism>
<dbReference type="Proteomes" id="UP000815677">
    <property type="component" value="Unassembled WGS sequence"/>
</dbReference>
<evidence type="ECO:0000256" key="2">
    <source>
        <dbReference type="SAM" id="Phobius"/>
    </source>
</evidence>
<proteinExistence type="predicted"/>
<sequence length="174" mass="18659">METSHSTSHAASPPNRWPAYKWWQRSTAWTPLTPQVRVDSTMTAGLERLSSRKSRITKPRINNSLHRQVVRARKTCSTRCAGGSSEAEADRGPSSSCGSGPGPRSQCTHWEAMHFELTPSSLFAIVAFLLAVSSALAAPAPLYSPRAGEVNLLSARQDNTNATDVGGSNPPGDS</sequence>
<feature type="region of interest" description="Disordered" evidence="1">
    <location>
        <begin position="78"/>
        <end position="105"/>
    </location>
</feature>
<keyword evidence="4" id="KW-1185">Reference proteome</keyword>
<protein>
    <submittedName>
        <fullName evidence="3">Uncharacterized protein</fullName>
    </submittedName>
</protein>
<feature type="region of interest" description="Disordered" evidence="1">
    <location>
        <begin position="155"/>
        <end position="174"/>
    </location>
</feature>
<keyword evidence="2" id="KW-0472">Membrane</keyword>
<keyword evidence="2" id="KW-1133">Transmembrane helix</keyword>
<feature type="transmembrane region" description="Helical" evidence="2">
    <location>
        <begin position="122"/>
        <end position="143"/>
    </location>
</feature>